<proteinExistence type="predicted"/>
<dbReference type="AlphaFoldDB" id="A0A2T5M7R5"/>
<dbReference type="EMBL" id="MSFN02000001">
    <property type="protein sequence ID" value="PTU24575.1"/>
    <property type="molecule type" value="Genomic_DNA"/>
</dbReference>
<comment type="caution">
    <text evidence="1">The sequence shown here is derived from an EMBL/GenBank/DDBJ whole genome shotgun (WGS) entry which is preliminary data.</text>
</comment>
<evidence type="ECO:0000313" key="1">
    <source>
        <dbReference type="EMBL" id="PTU24575.1"/>
    </source>
</evidence>
<dbReference type="Proteomes" id="UP000244073">
    <property type="component" value="Unassembled WGS sequence"/>
</dbReference>
<reference evidence="1 2" key="1">
    <citation type="journal article" date="2018" name="Proc. Natl. Acad. Sci. U.S.A.">
        <title>Linking secondary metabolites to gene clusters through genome sequencing of six diverse Aspergillus species.</title>
        <authorList>
            <person name="Kaerboelling I."/>
            <person name="Vesth T.C."/>
            <person name="Frisvad J.C."/>
            <person name="Nybo J.L."/>
            <person name="Theobald S."/>
            <person name="Kuo A."/>
            <person name="Bowyer P."/>
            <person name="Matsuda Y."/>
            <person name="Mondo S."/>
            <person name="Lyhne E.K."/>
            <person name="Kogle M.E."/>
            <person name="Clum A."/>
            <person name="Lipzen A."/>
            <person name="Salamov A."/>
            <person name="Ngan C.Y."/>
            <person name="Daum C."/>
            <person name="Chiniquy J."/>
            <person name="Barry K."/>
            <person name="LaButti K."/>
            <person name="Haridas S."/>
            <person name="Simmons B.A."/>
            <person name="Magnuson J.K."/>
            <person name="Mortensen U.H."/>
            <person name="Larsen T.O."/>
            <person name="Grigoriev I.V."/>
            <person name="Baker S.E."/>
            <person name="Andersen M.R."/>
        </authorList>
    </citation>
    <scope>NUCLEOTIDE SEQUENCE [LARGE SCALE GENOMIC DNA]</scope>
    <source>
        <strain evidence="1 2">IBT 24754</strain>
    </source>
</reference>
<name>A0A2T5M7R5_9EURO</name>
<evidence type="ECO:0008006" key="3">
    <source>
        <dbReference type="Google" id="ProtNLM"/>
    </source>
</evidence>
<sequence>MTRTCSRIADTIEINLVTSNRDRRSLAQMIATQLLIIVSHRIAPHRTAPHRATDYQVLTGNRSEPSFLRRWLAYSQLSASVHSGKNSKGSSLICDVWLRGSCSHTKCPASHTVENNTTTIAQLLGWTFQMPRPVVGMKSITGKVDTESRPVRFELSF</sequence>
<gene>
    <name evidence="1" type="ORF">P175DRAFT_0553863</name>
</gene>
<evidence type="ECO:0000313" key="2">
    <source>
        <dbReference type="Proteomes" id="UP000244073"/>
    </source>
</evidence>
<dbReference type="RefSeq" id="XP_040755967.1">
    <property type="nucleotide sequence ID" value="XM_040900517.1"/>
</dbReference>
<protein>
    <recommendedName>
        <fullName evidence="3">C3H1-type domain-containing protein</fullName>
    </recommendedName>
</protein>
<dbReference type="VEuPathDB" id="FungiDB:P175DRAFT_0553863"/>
<organism evidence="1 2">
    <name type="scientific">Aspergillus ochraceoroseus IBT 24754</name>
    <dbReference type="NCBI Taxonomy" id="1392256"/>
    <lineage>
        <taxon>Eukaryota</taxon>
        <taxon>Fungi</taxon>
        <taxon>Dikarya</taxon>
        <taxon>Ascomycota</taxon>
        <taxon>Pezizomycotina</taxon>
        <taxon>Eurotiomycetes</taxon>
        <taxon>Eurotiomycetidae</taxon>
        <taxon>Eurotiales</taxon>
        <taxon>Aspergillaceae</taxon>
        <taxon>Aspergillus</taxon>
        <taxon>Aspergillus subgen. Nidulantes</taxon>
    </lineage>
</organism>
<dbReference type="GeneID" id="63817401"/>
<accession>A0A2T5M7R5</accession>